<gene>
    <name evidence="1" type="ORF">UFOPK2754_00601</name>
    <name evidence="2" type="ORF">UFOPK3139_01922</name>
    <name evidence="3" type="ORF">UFOPK3543_01353</name>
    <name evidence="4" type="ORF">UFOPK3967_02148</name>
</gene>
<accession>A0A6J6SD69</accession>
<organism evidence="1">
    <name type="scientific">freshwater metagenome</name>
    <dbReference type="NCBI Taxonomy" id="449393"/>
    <lineage>
        <taxon>unclassified sequences</taxon>
        <taxon>metagenomes</taxon>
        <taxon>ecological metagenomes</taxon>
    </lineage>
</organism>
<dbReference type="EMBL" id="CAFBMH010000043">
    <property type="protein sequence ID" value="CAB4908917.1"/>
    <property type="molecule type" value="Genomic_DNA"/>
</dbReference>
<evidence type="ECO:0000313" key="2">
    <source>
        <dbReference type="EMBL" id="CAB4833922.1"/>
    </source>
</evidence>
<proteinExistence type="predicted"/>
<evidence type="ECO:0000313" key="3">
    <source>
        <dbReference type="EMBL" id="CAB4908917.1"/>
    </source>
</evidence>
<evidence type="ECO:0000313" key="4">
    <source>
        <dbReference type="EMBL" id="CAB5009397.1"/>
    </source>
</evidence>
<dbReference type="EMBL" id="CAFABA010000084">
    <property type="protein sequence ID" value="CAB4833922.1"/>
    <property type="molecule type" value="Genomic_DNA"/>
</dbReference>
<name>A0A6J6SD69_9ZZZZ</name>
<reference evidence="1" key="1">
    <citation type="submission" date="2020-05" db="EMBL/GenBank/DDBJ databases">
        <authorList>
            <person name="Chiriac C."/>
            <person name="Salcher M."/>
            <person name="Ghai R."/>
            <person name="Kavagutti S V."/>
        </authorList>
    </citation>
    <scope>NUCLEOTIDE SEQUENCE</scope>
</reference>
<dbReference type="EMBL" id="CAFBOS010000152">
    <property type="protein sequence ID" value="CAB5009397.1"/>
    <property type="molecule type" value="Genomic_DNA"/>
</dbReference>
<sequence>MADYTVLYHDPVRLNHDDSRTIFAAQSVWVCRDDRYAFEVHVLGQRGADDSDETLDQYGEGRYRFALALLGGQHAQSVALDDPPKADPIIVAVAATEVEGILASVPPIVSVTSGDVIYRFRTAEVTSGQLSRAAG</sequence>
<dbReference type="AlphaFoldDB" id="A0A6J6SD69"/>
<protein>
    <submittedName>
        <fullName evidence="1">Unannotated protein</fullName>
    </submittedName>
</protein>
<dbReference type="EMBL" id="CAEZYR010000014">
    <property type="protein sequence ID" value="CAB4732804.1"/>
    <property type="molecule type" value="Genomic_DNA"/>
</dbReference>
<evidence type="ECO:0000313" key="1">
    <source>
        <dbReference type="EMBL" id="CAB4732804.1"/>
    </source>
</evidence>